<dbReference type="SUPFAM" id="SSF81383">
    <property type="entry name" value="F-box domain"/>
    <property type="match status" value="1"/>
</dbReference>
<comment type="caution">
    <text evidence="3">The sequence shown here is derived from an EMBL/GenBank/DDBJ whole genome shotgun (WGS) entry which is preliminary data.</text>
</comment>
<dbReference type="InterPro" id="IPR005174">
    <property type="entry name" value="KIB1-4_b-propeller"/>
</dbReference>
<proteinExistence type="predicted"/>
<evidence type="ECO:0008006" key="5">
    <source>
        <dbReference type="Google" id="ProtNLM"/>
    </source>
</evidence>
<dbReference type="AlphaFoldDB" id="A0AAD8WBK5"/>
<evidence type="ECO:0000313" key="4">
    <source>
        <dbReference type="Proteomes" id="UP001231189"/>
    </source>
</evidence>
<dbReference type="Pfam" id="PF03478">
    <property type="entry name" value="Beta-prop_KIB1-4"/>
    <property type="match status" value="1"/>
</dbReference>
<dbReference type="PANTHER" id="PTHR33110:SF71">
    <property type="entry name" value="F-BOX_KELCH-REPEAT PROTEIN"/>
    <property type="match status" value="1"/>
</dbReference>
<accession>A0AAD8WBK5</accession>
<gene>
    <name evidence="3" type="ORF">QYE76_065882</name>
</gene>
<evidence type="ECO:0000259" key="1">
    <source>
        <dbReference type="Pfam" id="PF00646"/>
    </source>
</evidence>
<evidence type="ECO:0000313" key="3">
    <source>
        <dbReference type="EMBL" id="KAK1648077.1"/>
    </source>
</evidence>
<dbReference type="InterPro" id="IPR001810">
    <property type="entry name" value="F-box_dom"/>
</dbReference>
<dbReference type="EMBL" id="JAUUTY010000004">
    <property type="protein sequence ID" value="KAK1648077.1"/>
    <property type="molecule type" value="Genomic_DNA"/>
</dbReference>
<keyword evidence="4" id="KW-1185">Reference proteome</keyword>
<organism evidence="3 4">
    <name type="scientific">Lolium multiflorum</name>
    <name type="common">Italian ryegrass</name>
    <name type="synonym">Lolium perenne subsp. multiflorum</name>
    <dbReference type="NCBI Taxonomy" id="4521"/>
    <lineage>
        <taxon>Eukaryota</taxon>
        <taxon>Viridiplantae</taxon>
        <taxon>Streptophyta</taxon>
        <taxon>Embryophyta</taxon>
        <taxon>Tracheophyta</taxon>
        <taxon>Spermatophyta</taxon>
        <taxon>Magnoliopsida</taxon>
        <taxon>Liliopsida</taxon>
        <taxon>Poales</taxon>
        <taxon>Poaceae</taxon>
        <taxon>BOP clade</taxon>
        <taxon>Pooideae</taxon>
        <taxon>Poodae</taxon>
        <taxon>Poeae</taxon>
        <taxon>Poeae Chloroplast Group 2 (Poeae type)</taxon>
        <taxon>Loliodinae</taxon>
        <taxon>Loliinae</taxon>
        <taxon>Lolium</taxon>
    </lineage>
</organism>
<dbReference type="Gene3D" id="1.20.1280.50">
    <property type="match status" value="1"/>
</dbReference>
<feature type="domain" description="KIB1-4 beta-propeller" evidence="2">
    <location>
        <begin position="53"/>
        <end position="355"/>
    </location>
</feature>
<dbReference type="Proteomes" id="UP001231189">
    <property type="component" value="Unassembled WGS sequence"/>
</dbReference>
<sequence>MPSWSDIPLELAGLVLRLLPTYADRARFAGVCPQWRSAARQLPVPPPLPLLALPDGTFYSLPCTQPFRFPGCGFAGFNSACSSYLVFPQDDICFLVNPFSRATVTLPALSSVRLCPPNADLKNVPVEPSTSTWLHIKDKNLCSRKLLLCSPNLVGALINHGVTGQILVCQPGGPSWSVRAYDKCKVFEDMAFHGGKLCAVSHEEDLFVVSISQDTTTGSPEVSRIGLAIKGDGNPEYLLWTEDTRIDKKLYLVESHGALLMVRRMIVSRLILDVFVAERNEFQVFEADFNRSQWVNVMTLGDDQVLFLDRRCSQAVPVSQYGMPGDRIFFLDDDDELNFTNFFYKDDNASISVYDMTNQEVSSPLPTVCWDRDRMRLATWLLPWKN</sequence>
<dbReference type="InterPro" id="IPR036047">
    <property type="entry name" value="F-box-like_dom_sf"/>
</dbReference>
<dbReference type="Pfam" id="PF00646">
    <property type="entry name" value="F-box"/>
    <property type="match status" value="1"/>
</dbReference>
<feature type="domain" description="F-box" evidence="1">
    <location>
        <begin position="4"/>
        <end position="43"/>
    </location>
</feature>
<evidence type="ECO:0000259" key="2">
    <source>
        <dbReference type="Pfam" id="PF03478"/>
    </source>
</evidence>
<protein>
    <recommendedName>
        <fullName evidence="5">DUF295 domain-containing protein</fullName>
    </recommendedName>
</protein>
<dbReference type="PANTHER" id="PTHR33110">
    <property type="entry name" value="F-BOX/KELCH-REPEAT PROTEIN-RELATED"/>
    <property type="match status" value="1"/>
</dbReference>
<reference evidence="3" key="1">
    <citation type="submission" date="2023-07" db="EMBL/GenBank/DDBJ databases">
        <title>A chromosome-level genome assembly of Lolium multiflorum.</title>
        <authorList>
            <person name="Chen Y."/>
            <person name="Copetti D."/>
            <person name="Kolliker R."/>
            <person name="Studer B."/>
        </authorList>
    </citation>
    <scope>NUCLEOTIDE SEQUENCE</scope>
    <source>
        <strain evidence="3">02402/16</strain>
        <tissue evidence="3">Leaf</tissue>
    </source>
</reference>
<name>A0AAD8WBK5_LOLMU</name>